<dbReference type="RefSeq" id="WP_183663072.1">
    <property type="nucleotide sequence ID" value="NZ_BAAAXX010000004.1"/>
</dbReference>
<name>A0A7W5VI76_9ACTN</name>
<dbReference type="InterPro" id="IPR046053">
    <property type="entry name" value="DUF6011"/>
</dbReference>
<keyword evidence="2" id="KW-1185">Reference proteome</keyword>
<proteinExistence type="predicted"/>
<sequence length="107" mass="11642">MPTTTVEPGVYTKDGQVYEVKQSRRFAGSLTIKRLEVSRGKLRRRPSPIRVEDLSSSDAISEEQAAAFGHEHGICACCGRALSDPESVAKGIGPVCLANLRRMRGAR</sequence>
<dbReference type="GeneID" id="95395948"/>
<dbReference type="AlphaFoldDB" id="A0A7W5VI76"/>
<dbReference type="Proteomes" id="UP000579945">
    <property type="component" value="Unassembled WGS sequence"/>
</dbReference>
<evidence type="ECO:0000313" key="1">
    <source>
        <dbReference type="EMBL" id="MBB3734060.1"/>
    </source>
</evidence>
<comment type="caution">
    <text evidence="1">The sequence shown here is derived from an EMBL/GenBank/DDBJ whole genome shotgun (WGS) entry which is preliminary data.</text>
</comment>
<dbReference type="EMBL" id="JACIBV010000003">
    <property type="protein sequence ID" value="MBB3734060.1"/>
    <property type="molecule type" value="Genomic_DNA"/>
</dbReference>
<accession>A0A7W5VI76</accession>
<organism evidence="1 2">
    <name type="scientific">Nonomuraea dietziae</name>
    <dbReference type="NCBI Taxonomy" id="65515"/>
    <lineage>
        <taxon>Bacteria</taxon>
        <taxon>Bacillati</taxon>
        <taxon>Actinomycetota</taxon>
        <taxon>Actinomycetes</taxon>
        <taxon>Streptosporangiales</taxon>
        <taxon>Streptosporangiaceae</taxon>
        <taxon>Nonomuraea</taxon>
    </lineage>
</organism>
<evidence type="ECO:0000313" key="2">
    <source>
        <dbReference type="Proteomes" id="UP000579945"/>
    </source>
</evidence>
<protein>
    <submittedName>
        <fullName evidence="1">Uncharacterized protein</fullName>
    </submittedName>
</protein>
<dbReference type="Pfam" id="PF19474">
    <property type="entry name" value="DUF6011"/>
    <property type="match status" value="1"/>
</dbReference>
<reference evidence="1 2" key="1">
    <citation type="submission" date="2020-08" db="EMBL/GenBank/DDBJ databases">
        <title>Sequencing the genomes of 1000 actinobacteria strains.</title>
        <authorList>
            <person name="Klenk H.-P."/>
        </authorList>
    </citation>
    <scope>NUCLEOTIDE SEQUENCE [LARGE SCALE GENOMIC DNA]</scope>
    <source>
        <strain evidence="1 2">DSM 44320</strain>
    </source>
</reference>
<gene>
    <name evidence="1" type="ORF">FHR33_010013</name>
</gene>